<evidence type="ECO:0000256" key="7">
    <source>
        <dbReference type="ARBA" id="ARBA00022833"/>
    </source>
</evidence>
<reference evidence="12 13" key="1">
    <citation type="submission" date="2022-03" db="EMBL/GenBank/DDBJ databases">
        <authorList>
            <person name="Nunn A."/>
            <person name="Chopra R."/>
            <person name="Nunn A."/>
            <person name="Contreras Garrido A."/>
        </authorList>
    </citation>
    <scope>NUCLEOTIDE SEQUENCE [LARGE SCALE GENOMIC DNA]</scope>
</reference>
<feature type="region of interest" description="Disordered" evidence="10">
    <location>
        <begin position="68"/>
        <end position="108"/>
    </location>
</feature>
<dbReference type="GO" id="GO:0042254">
    <property type="term" value="P:ribosome biogenesis"/>
    <property type="evidence" value="ECO:0007669"/>
    <property type="project" value="UniProtKB-KW"/>
</dbReference>
<dbReference type="Proteomes" id="UP000836841">
    <property type="component" value="Chromosome 4"/>
</dbReference>
<organism evidence="12 13">
    <name type="scientific">Thlaspi arvense</name>
    <name type="common">Field penny-cress</name>
    <dbReference type="NCBI Taxonomy" id="13288"/>
    <lineage>
        <taxon>Eukaryota</taxon>
        <taxon>Viridiplantae</taxon>
        <taxon>Streptophyta</taxon>
        <taxon>Embryophyta</taxon>
        <taxon>Tracheophyta</taxon>
        <taxon>Spermatophyta</taxon>
        <taxon>Magnoliopsida</taxon>
        <taxon>eudicotyledons</taxon>
        <taxon>Gunneridae</taxon>
        <taxon>Pentapetalae</taxon>
        <taxon>rosids</taxon>
        <taxon>malvids</taxon>
        <taxon>Brassicales</taxon>
        <taxon>Brassicaceae</taxon>
        <taxon>Thlaspideae</taxon>
        <taxon>Thlaspi</taxon>
    </lineage>
</organism>
<dbReference type="PANTHER" id="PTHR47444:SF1">
    <property type="entry name" value="EXPRESSED PROTEIN"/>
    <property type="match status" value="1"/>
</dbReference>
<keyword evidence="3" id="KW-0963">Cytoplasm</keyword>
<dbReference type="EMBL" id="OU466860">
    <property type="protein sequence ID" value="CAH2058973.1"/>
    <property type="molecule type" value="Genomic_DNA"/>
</dbReference>
<evidence type="ECO:0000256" key="10">
    <source>
        <dbReference type="SAM" id="MobiDB-lite"/>
    </source>
</evidence>
<dbReference type="SUPFAM" id="SSF57667">
    <property type="entry name" value="beta-beta-alpha zinc fingers"/>
    <property type="match status" value="1"/>
</dbReference>
<dbReference type="Pfam" id="PF12171">
    <property type="entry name" value="zf-C2H2_jaz"/>
    <property type="match status" value="1"/>
</dbReference>
<evidence type="ECO:0000256" key="4">
    <source>
        <dbReference type="ARBA" id="ARBA00022517"/>
    </source>
</evidence>
<evidence type="ECO:0000256" key="2">
    <source>
        <dbReference type="ARBA" id="ARBA00004496"/>
    </source>
</evidence>
<dbReference type="InterPro" id="IPR022755">
    <property type="entry name" value="Znf_C2H2_jaz"/>
</dbReference>
<evidence type="ECO:0000256" key="6">
    <source>
        <dbReference type="ARBA" id="ARBA00022771"/>
    </source>
</evidence>
<dbReference type="FunFam" id="3.30.160.60:FF:000299">
    <property type="entry name" value="Zinc finger protein 593"/>
    <property type="match status" value="1"/>
</dbReference>
<dbReference type="GO" id="GO:0043021">
    <property type="term" value="F:ribonucleoprotein complex binding"/>
    <property type="evidence" value="ECO:0007669"/>
    <property type="project" value="UniProtKB-ARBA"/>
</dbReference>
<evidence type="ECO:0000256" key="5">
    <source>
        <dbReference type="ARBA" id="ARBA00022723"/>
    </source>
</evidence>
<dbReference type="GO" id="GO:0003676">
    <property type="term" value="F:nucleic acid binding"/>
    <property type="evidence" value="ECO:0007669"/>
    <property type="project" value="InterPro"/>
</dbReference>
<keyword evidence="7" id="KW-0862">Zinc</keyword>
<dbReference type="SMART" id="SM00451">
    <property type="entry name" value="ZnF_U1"/>
    <property type="match status" value="1"/>
</dbReference>
<keyword evidence="6" id="KW-0863">Zinc-finger</keyword>
<feature type="region of interest" description="Disordered" evidence="10">
    <location>
        <begin position="1"/>
        <end position="23"/>
    </location>
</feature>
<evidence type="ECO:0000259" key="11">
    <source>
        <dbReference type="PROSITE" id="PS00028"/>
    </source>
</evidence>
<dbReference type="InterPro" id="IPR003604">
    <property type="entry name" value="Matrin/U1-like-C_Znf_C2H2"/>
</dbReference>
<keyword evidence="8" id="KW-0539">Nucleus</keyword>
<keyword evidence="5" id="KW-0479">Metal-binding</keyword>
<protein>
    <recommendedName>
        <fullName evidence="11">C2H2-type domain-containing protein</fullName>
    </recommendedName>
</protein>
<sequence length="108" mass="12392">MGRCPTRKVKKRRLSHKTARRDKFELRKPEAEVKPLQLDEDLPGMGQFYCLHCDRYFSNTSVRDDHFKTKKHKKRVKIMKGPAPHSQLDADLAGGMGMPDNGPKLMSA</sequence>
<evidence type="ECO:0000256" key="9">
    <source>
        <dbReference type="ARBA" id="ARBA00038064"/>
    </source>
</evidence>
<dbReference type="GO" id="GO:0005634">
    <property type="term" value="C:nucleus"/>
    <property type="evidence" value="ECO:0007669"/>
    <property type="project" value="UniProtKB-SubCell"/>
</dbReference>
<proteinExistence type="inferred from homology"/>
<dbReference type="AlphaFoldDB" id="A0AAU9S5Z5"/>
<dbReference type="GO" id="GO:0008270">
    <property type="term" value="F:zinc ion binding"/>
    <property type="evidence" value="ECO:0007669"/>
    <property type="project" value="UniProtKB-KW"/>
</dbReference>
<keyword evidence="13" id="KW-1185">Reference proteome</keyword>
<keyword evidence="4" id="KW-0690">Ribosome biogenesis</keyword>
<feature type="compositionally biased region" description="Basic residues" evidence="10">
    <location>
        <begin position="68"/>
        <end position="78"/>
    </location>
</feature>
<dbReference type="InterPro" id="IPR013087">
    <property type="entry name" value="Znf_C2H2_type"/>
</dbReference>
<dbReference type="PROSITE" id="PS00028">
    <property type="entry name" value="ZINC_FINGER_C2H2_1"/>
    <property type="match status" value="1"/>
</dbReference>
<gene>
    <name evidence="12" type="ORF">TAV2_LOCUS14143</name>
</gene>
<evidence type="ECO:0000256" key="8">
    <source>
        <dbReference type="ARBA" id="ARBA00023242"/>
    </source>
</evidence>
<comment type="similarity">
    <text evidence="9">Belongs to the ZNF593/BUD20 C2H2-type zinc-finger protein family.</text>
</comment>
<feature type="compositionally biased region" description="Basic residues" evidence="10">
    <location>
        <begin position="1"/>
        <end position="20"/>
    </location>
</feature>
<evidence type="ECO:0000256" key="1">
    <source>
        <dbReference type="ARBA" id="ARBA00004123"/>
    </source>
</evidence>
<feature type="domain" description="C2H2-type" evidence="11">
    <location>
        <begin position="50"/>
        <end position="72"/>
    </location>
</feature>
<accession>A0AAU9S5Z5</accession>
<evidence type="ECO:0000313" key="12">
    <source>
        <dbReference type="EMBL" id="CAH2058973.1"/>
    </source>
</evidence>
<comment type="subcellular location">
    <subcellularLocation>
        <location evidence="2">Cytoplasm</location>
    </subcellularLocation>
    <subcellularLocation>
        <location evidence="1">Nucleus</location>
    </subcellularLocation>
</comment>
<dbReference type="InterPro" id="IPR036236">
    <property type="entry name" value="Znf_C2H2_sf"/>
</dbReference>
<dbReference type="GO" id="GO:0005737">
    <property type="term" value="C:cytoplasm"/>
    <property type="evidence" value="ECO:0007669"/>
    <property type="project" value="UniProtKB-SubCell"/>
</dbReference>
<evidence type="ECO:0000256" key="3">
    <source>
        <dbReference type="ARBA" id="ARBA00022490"/>
    </source>
</evidence>
<dbReference type="PANTHER" id="PTHR47444">
    <property type="entry name" value="EXPRESSED PROTEIN"/>
    <property type="match status" value="1"/>
</dbReference>
<name>A0AAU9S5Z5_THLAR</name>
<dbReference type="Gene3D" id="3.30.160.60">
    <property type="entry name" value="Classic Zinc Finger"/>
    <property type="match status" value="1"/>
</dbReference>
<evidence type="ECO:0000313" key="13">
    <source>
        <dbReference type="Proteomes" id="UP000836841"/>
    </source>
</evidence>